<organism evidence="1 2">
    <name type="scientific">Ataeniobius toweri</name>
    <dbReference type="NCBI Taxonomy" id="208326"/>
    <lineage>
        <taxon>Eukaryota</taxon>
        <taxon>Metazoa</taxon>
        <taxon>Chordata</taxon>
        <taxon>Craniata</taxon>
        <taxon>Vertebrata</taxon>
        <taxon>Euteleostomi</taxon>
        <taxon>Actinopterygii</taxon>
        <taxon>Neopterygii</taxon>
        <taxon>Teleostei</taxon>
        <taxon>Neoteleostei</taxon>
        <taxon>Acanthomorphata</taxon>
        <taxon>Ovalentaria</taxon>
        <taxon>Atherinomorphae</taxon>
        <taxon>Cyprinodontiformes</taxon>
        <taxon>Goodeidae</taxon>
        <taxon>Ataeniobius</taxon>
    </lineage>
</organism>
<reference evidence="1 2" key="1">
    <citation type="submission" date="2021-07" db="EMBL/GenBank/DDBJ databases">
        <authorList>
            <person name="Palmer J.M."/>
        </authorList>
    </citation>
    <scope>NUCLEOTIDE SEQUENCE [LARGE SCALE GENOMIC DNA]</scope>
    <source>
        <strain evidence="1 2">AT_MEX2019</strain>
        <tissue evidence="1">Muscle</tissue>
    </source>
</reference>
<dbReference type="Proteomes" id="UP001345963">
    <property type="component" value="Unassembled WGS sequence"/>
</dbReference>
<name>A0ABU7CCR6_9TELE</name>
<accession>A0ABU7CCR6</accession>
<dbReference type="EMBL" id="JAHUTI010085484">
    <property type="protein sequence ID" value="MED6259665.1"/>
    <property type="molecule type" value="Genomic_DNA"/>
</dbReference>
<gene>
    <name evidence="1" type="ORF">ATANTOWER_027700</name>
</gene>
<dbReference type="InterPro" id="IPR012337">
    <property type="entry name" value="RNaseH-like_sf"/>
</dbReference>
<keyword evidence="2" id="KW-1185">Reference proteome</keyword>
<evidence type="ECO:0000313" key="2">
    <source>
        <dbReference type="Proteomes" id="UP001345963"/>
    </source>
</evidence>
<evidence type="ECO:0000313" key="1">
    <source>
        <dbReference type="EMBL" id="MED6259665.1"/>
    </source>
</evidence>
<sequence length="153" mass="17270">MANCWVFPPKSHRKTCRGGETEHLQLPAQKLKIDAATRWNSAYEMVERFLEQQSAICAGLLPPQVRKGGSSGDICTLSETDISHAKEMAKALRPLKDATNIMSDQLLYDTIAGFTEDDIPLVQEIKIIEKIFLRDTQVCRLRRLFSLPRRIAG</sequence>
<protein>
    <submittedName>
        <fullName evidence="1">Uncharacterized protein</fullName>
    </submittedName>
</protein>
<comment type="caution">
    <text evidence="1">The sequence shown here is derived from an EMBL/GenBank/DDBJ whole genome shotgun (WGS) entry which is preliminary data.</text>
</comment>
<proteinExistence type="predicted"/>
<dbReference type="SUPFAM" id="SSF53098">
    <property type="entry name" value="Ribonuclease H-like"/>
    <property type="match status" value="1"/>
</dbReference>